<dbReference type="PANTHER" id="PTHR11439">
    <property type="entry name" value="GAG-POL-RELATED RETROTRANSPOSON"/>
    <property type="match status" value="1"/>
</dbReference>
<reference evidence="1" key="2">
    <citation type="journal article" date="2024" name="Plant">
        <title>Genomic evolution and insights into agronomic trait innovations of Sesamum species.</title>
        <authorList>
            <person name="Miao H."/>
            <person name="Wang L."/>
            <person name="Qu L."/>
            <person name="Liu H."/>
            <person name="Sun Y."/>
            <person name="Le M."/>
            <person name="Wang Q."/>
            <person name="Wei S."/>
            <person name="Zheng Y."/>
            <person name="Lin W."/>
            <person name="Duan Y."/>
            <person name="Cao H."/>
            <person name="Xiong S."/>
            <person name="Wang X."/>
            <person name="Wei L."/>
            <person name="Li C."/>
            <person name="Ma Q."/>
            <person name="Ju M."/>
            <person name="Zhao R."/>
            <person name="Li G."/>
            <person name="Mu C."/>
            <person name="Tian Q."/>
            <person name="Mei H."/>
            <person name="Zhang T."/>
            <person name="Gao T."/>
            <person name="Zhang H."/>
        </authorList>
    </citation>
    <scope>NUCLEOTIDE SEQUENCE</scope>
    <source>
        <strain evidence="1">K16</strain>
    </source>
</reference>
<dbReference type="Proteomes" id="UP001289374">
    <property type="component" value="Unassembled WGS sequence"/>
</dbReference>
<accession>A0AAE1WQN8</accession>
<protein>
    <submittedName>
        <fullName evidence="1">Uncharacterized protein</fullName>
    </submittedName>
</protein>
<dbReference type="PANTHER" id="PTHR11439:SF470">
    <property type="entry name" value="CYSTEINE-RICH RLK (RECEPTOR-LIKE PROTEIN KINASE) 8"/>
    <property type="match status" value="1"/>
</dbReference>
<dbReference type="EMBL" id="JACGWL010000008">
    <property type="protein sequence ID" value="KAK4397512.1"/>
    <property type="molecule type" value="Genomic_DNA"/>
</dbReference>
<evidence type="ECO:0000313" key="2">
    <source>
        <dbReference type="Proteomes" id="UP001289374"/>
    </source>
</evidence>
<comment type="caution">
    <text evidence="1">The sequence shown here is derived from an EMBL/GenBank/DDBJ whole genome shotgun (WGS) entry which is preliminary data.</text>
</comment>
<gene>
    <name evidence="1" type="ORF">Sango_1587800</name>
</gene>
<keyword evidence="2" id="KW-1185">Reference proteome</keyword>
<name>A0AAE1WQN8_9LAMI</name>
<proteinExistence type="predicted"/>
<dbReference type="AlphaFoldDB" id="A0AAE1WQN8"/>
<organism evidence="1 2">
    <name type="scientific">Sesamum angolense</name>
    <dbReference type="NCBI Taxonomy" id="2727404"/>
    <lineage>
        <taxon>Eukaryota</taxon>
        <taxon>Viridiplantae</taxon>
        <taxon>Streptophyta</taxon>
        <taxon>Embryophyta</taxon>
        <taxon>Tracheophyta</taxon>
        <taxon>Spermatophyta</taxon>
        <taxon>Magnoliopsida</taxon>
        <taxon>eudicotyledons</taxon>
        <taxon>Gunneridae</taxon>
        <taxon>Pentapetalae</taxon>
        <taxon>asterids</taxon>
        <taxon>lamiids</taxon>
        <taxon>Lamiales</taxon>
        <taxon>Pedaliaceae</taxon>
        <taxon>Sesamum</taxon>
    </lineage>
</organism>
<reference evidence="1" key="1">
    <citation type="submission" date="2020-06" db="EMBL/GenBank/DDBJ databases">
        <authorList>
            <person name="Li T."/>
            <person name="Hu X."/>
            <person name="Zhang T."/>
            <person name="Song X."/>
            <person name="Zhang H."/>
            <person name="Dai N."/>
            <person name="Sheng W."/>
            <person name="Hou X."/>
            <person name="Wei L."/>
        </authorList>
    </citation>
    <scope>NUCLEOTIDE SEQUENCE</scope>
    <source>
        <strain evidence="1">K16</strain>
        <tissue evidence="1">Leaf</tissue>
    </source>
</reference>
<dbReference type="CDD" id="cd09272">
    <property type="entry name" value="RNase_HI_RT_Ty1"/>
    <property type="match status" value="1"/>
</dbReference>
<sequence>MVDAKPISTPFPPGITVDTGSLLPALDKFCRLVGRLLYLVFTRPYISFSIQQLSQFLKHLRTSHWDTTLHVFRYLKGISSLGLFFAFNSPMHLSAYSDAAGPPAWTQDDRLLGSAFSLGLLSSIGRLRSRLRSPYHLLKRSIVQHIQFWCENKTTLHITVNPIFHERTKHLDIDCHLVRDQFKLGFISPSHISGSDQPADLFTLLAPVFSRLLSKLVLGSQAPS</sequence>
<evidence type="ECO:0000313" key="1">
    <source>
        <dbReference type="EMBL" id="KAK4397512.1"/>
    </source>
</evidence>